<comment type="subcellular location">
    <subcellularLocation>
        <location evidence="6">Cell membrane</location>
        <topology evidence="6">Multi-pass membrane protein</topology>
    </subcellularLocation>
    <subcellularLocation>
        <location evidence="1">Membrane</location>
        <topology evidence="1">Multi-pass membrane protein</topology>
    </subcellularLocation>
</comment>
<dbReference type="Pfam" id="PF01925">
    <property type="entry name" value="TauE"/>
    <property type="match status" value="1"/>
</dbReference>
<dbReference type="InterPro" id="IPR051598">
    <property type="entry name" value="TSUP/Inactive_protease-like"/>
</dbReference>
<evidence type="ECO:0000313" key="8">
    <source>
        <dbReference type="Proteomes" id="UP001596135"/>
    </source>
</evidence>
<comment type="similarity">
    <text evidence="2 6">Belongs to the 4-toluene sulfonate uptake permease (TSUP) (TC 2.A.102) family.</text>
</comment>
<keyword evidence="6" id="KW-1003">Cell membrane</keyword>
<feature type="transmembrane region" description="Helical" evidence="6">
    <location>
        <begin position="70"/>
        <end position="90"/>
    </location>
</feature>
<dbReference type="RefSeq" id="WP_379151648.1">
    <property type="nucleotide sequence ID" value="NZ_JBHSRJ010000003.1"/>
</dbReference>
<evidence type="ECO:0000256" key="5">
    <source>
        <dbReference type="ARBA" id="ARBA00023136"/>
    </source>
</evidence>
<feature type="transmembrane region" description="Helical" evidence="6">
    <location>
        <begin position="256"/>
        <end position="277"/>
    </location>
</feature>
<dbReference type="PANTHER" id="PTHR43701:SF12">
    <property type="entry name" value="MEMBRANE TRANSPORTER PROTEIN YTNM-RELATED"/>
    <property type="match status" value="1"/>
</dbReference>
<keyword evidence="4 6" id="KW-1133">Transmembrane helix</keyword>
<dbReference type="EMBL" id="JBHSRJ010000003">
    <property type="protein sequence ID" value="MFC6042614.1"/>
    <property type="molecule type" value="Genomic_DNA"/>
</dbReference>
<feature type="transmembrane region" description="Helical" evidence="6">
    <location>
        <begin position="202"/>
        <end position="220"/>
    </location>
</feature>
<keyword evidence="5 6" id="KW-0472">Membrane</keyword>
<evidence type="ECO:0000256" key="6">
    <source>
        <dbReference type="RuleBase" id="RU363041"/>
    </source>
</evidence>
<dbReference type="PANTHER" id="PTHR43701">
    <property type="entry name" value="MEMBRANE TRANSPORTER PROTEIN MJ0441-RELATED"/>
    <property type="match status" value="1"/>
</dbReference>
<dbReference type="Proteomes" id="UP001596135">
    <property type="component" value="Unassembled WGS sequence"/>
</dbReference>
<comment type="caution">
    <text evidence="7">The sequence shown here is derived from an EMBL/GenBank/DDBJ whole genome shotgun (WGS) entry which is preliminary data.</text>
</comment>
<evidence type="ECO:0000256" key="1">
    <source>
        <dbReference type="ARBA" id="ARBA00004141"/>
    </source>
</evidence>
<evidence type="ECO:0000313" key="7">
    <source>
        <dbReference type="EMBL" id="MFC6042614.1"/>
    </source>
</evidence>
<feature type="transmembrane region" description="Helical" evidence="6">
    <location>
        <begin position="132"/>
        <end position="153"/>
    </location>
</feature>
<evidence type="ECO:0000256" key="3">
    <source>
        <dbReference type="ARBA" id="ARBA00022692"/>
    </source>
</evidence>
<accession>A0ABW1LFG3</accession>
<evidence type="ECO:0000256" key="2">
    <source>
        <dbReference type="ARBA" id="ARBA00009142"/>
    </source>
</evidence>
<sequence>MRKLVVLALVGLVAQLVDGSLGMGYGVTSATLLVAGGLGPAAASAAIHFSEIGTSLVSGISHQALGNVDWRTVSILAVPGFVGAFAGATLLVNLEPSLTKPLVAAILLALGVYVTWRFLALRTLRFQRRPSVRFLAPLGLVAGVVDAIGGGGWGPVGTTSMLSSGRLEPRKVVGSVDTAEFVVTVGASLGFLLALGSQGISWAYVAALLVGGVVAAPIAATLVRFLPPRVLGVCVGGVIVLTNLKTLAEVAGVPGITIALLASLVFTTWVLWVAYAVKLEQAEREGGDGPPQERVRAHLAV</sequence>
<organism evidence="7 8">
    <name type="scientific">Nocardioides hankookensis</name>
    <dbReference type="NCBI Taxonomy" id="443157"/>
    <lineage>
        <taxon>Bacteria</taxon>
        <taxon>Bacillati</taxon>
        <taxon>Actinomycetota</taxon>
        <taxon>Actinomycetes</taxon>
        <taxon>Propionibacteriales</taxon>
        <taxon>Nocardioidaceae</taxon>
        <taxon>Nocardioides</taxon>
    </lineage>
</organism>
<feature type="transmembrane region" description="Helical" evidence="6">
    <location>
        <begin position="102"/>
        <end position="120"/>
    </location>
</feature>
<proteinExistence type="inferred from homology"/>
<name>A0ABW1LFG3_9ACTN</name>
<reference evidence="8" key="1">
    <citation type="journal article" date="2019" name="Int. J. Syst. Evol. Microbiol.">
        <title>The Global Catalogue of Microorganisms (GCM) 10K type strain sequencing project: providing services to taxonomists for standard genome sequencing and annotation.</title>
        <authorList>
            <consortium name="The Broad Institute Genomics Platform"/>
            <consortium name="The Broad Institute Genome Sequencing Center for Infectious Disease"/>
            <person name="Wu L."/>
            <person name="Ma J."/>
        </authorList>
    </citation>
    <scope>NUCLEOTIDE SEQUENCE [LARGE SCALE GENOMIC DNA]</scope>
    <source>
        <strain evidence="8">CCUG 54522</strain>
    </source>
</reference>
<feature type="transmembrane region" description="Helical" evidence="6">
    <location>
        <begin position="29"/>
        <end position="49"/>
    </location>
</feature>
<keyword evidence="8" id="KW-1185">Reference proteome</keyword>
<gene>
    <name evidence="7" type="ORF">ACFPYL_06000</name>
</gene>
<keyword evidence="3 6" id="KW-0812">Transmembrane</keyword>
<evidence type="ECO:0000256" key="4">
    <source>
        <dbReference type="ARBA" id="ARBA00022989"/>
    </source>
</evidence>
<dbReference type="InterPro" id="IPR002781">
    <property type="entry name" value="TM_pro_TauE-like"/>
</dbReference>
<feature type="transmembrane region" description="Helical" evidence="6">
    <location>
        <begin position="173"/>
        <end position="195"/>
    </location>
</feature>
<protein>
    <recommendedName>
        <fullName evidence="6">Probable membrane transporter protein</fullName>
    </recommendedName>
</protein>